<evidence type="ECO:0000313" key="3">
    <source>
        <dbReference type="Proteomes" id="UP000037035"/>
    </source>
</evidence>
<dbReference type="AlphaFoldDB" id="A0A0L6VE23"/>
<accession>A0A0L6VE23</accession>
<proteinExistence type="predicted"/>
<evidence type="ECO:0000313" key="2">
    <source>
        <dbReference type="EMBL" id="KNZ58340.1"/>
    </source>
</evidence>
<dbReference type="VEuPathDB" id="FungiDB:VP01_1947g1"/>
<keyword evidence="3" id="KW-1185">Reference proteome</keyword>
<gene>
    <name evidence="2" type="ORF">VP01_1947g1</name>
</gene>
<feature type="compositionally biased region" description="Basic and acidic residues" evidence="1">
    <location>
        <begin position="157"/>
        <end position="167"/>
    </location>
</feature>
<sequence>MIYFCQEANTKAIEPPPKEGGDRVSEADKEDNLQVVMGTAPPGKRQYLYRRESVDYISTSGNRDDDRIETLLHERKKGQGVEVLPRYLQAGISSFRLITTFLLWKETISRLEGWNPYKERTIAKTLAKIAKEKVEDKPPKTKSGLYKYTRANTPPKEPGKSIKEHLRQYRIPRQTTQFKKDSTRQAPPQSNNKRKRKYKPQPPKYKKNKPPNQPQAKKAKFAHQQMEMEEQEKWMQIADFARAFNGIKKILDK</sequence>
<feature type="region of interest" description="Disordered" evidence="1">
    <location>
        <begin position="133"/>
        <end position="228"/>
    </location>
</feature>
<comment type="caution">
    <text evidence="2">The sequence shown here is derived from an EMBL/GenBank/DDBJ whole genome shotgun (WGS) entry which is preliminary data.</text>
</comment>
<feature type="compositionally biased region" description="Basic residues" evidence="1">
    <location>
        <begin position="192"/>
        <end position="209"/>
    </location>
</feature>
<dbReference type="EMBL" id="LAVV01006778">
    <property type="protein sequence ID" value="KNZ58340.1"/>
    <property type="molecule type" value="Genomic_DNA"/>
</dbReference>
<evidence type="ECO:0000256" key="1">
    <source>
        <dbReference type="SAM" id="MobiDB-lite"/>
    </source>
</evidence>
<name>A0A0L6VE23_9BASI</name>
<reference evidence="2 3" key="1">
    <citation type="submission" date="2015-08" db="EMBL/GenBank/DDBJ databases">
        <title>Next Generation Sequencing and Analysis of the Genome of Puccinia sorghi L Schw, the Causal Agent of Maize Common Rust.</title>
        <authorList>
            <person name="Rochi L."/>
            <person name="Burguener G."/>
            <person name="Darino M."/>
            <person name="Turjanski A."/>
            <person name="Kreff E."/>
            <person name="Dieguez M.J."/>
            <person name="Sacco F."/>
        </authorList>
    </citation>
    <scope>NUCLEOTIDE SEQUENCE [LARGE SCALE GENOMIC DNA]</scope>
    <source>
        <strain evidence="2 3">RO10H11247</strain>
    </source>
</reference>
<organism evidence="2 3">
    <name type="scientific">Puccinia sorghi</name>
    <dbReference type="NCBI Taxonomy" id="27349"/>
    <lineage>
        <taxon>Eukaryota</taxon>
        <taxon>Fungi</taxon>
        <taxon>Dikarya</taxon>
        <taxon>Basidiomycota</taxon>
        <taxon>Pucciniomycotina</taxon>
        <taxon>Pucciniomycetes</taxon>
        <taxon>Pucciniales</taxon>
        <taxon>Pucciniaceae</taxon>
        <taxon>Puccinia</taxon>
    </lineage>
</organism>
<dbReference type="Proteomes" id="UP000037035">
    <property type="component" value="Unassembled WGS sequence"/>
</dbReference>
<protein>
    <submittedName>
        <fullName evidence="2">Uncharacterized protein</fullName>
    </submittedName>
</protein>